<evidence type="ECO:0000313" key="1">
    <source>
        <dbReference type="EMBL" id="KAF7545314.1"/>
    </source>
</evidence>
<name>A0A9P5H3P4_9HYPO</name>
<accession>A0A9P5H3P4</accession>
<protein>
    <submittedName>
        <fullName evidence="1">Uncharacterized protein</fullName>
    </submittedName>
</protein>
<dbReference type="EMBL" id="JAANBB010000260">
    <property type="protein sequence ID" value="KAF7545314.1"/>
    <property type="molecule type" value="Genomic_DNA"/>
</dbReference>
<organism evidence="1 2">
    <name type="scientific">Cylindrodendrum hubeiense</name>
    <dbReference type="NCBI Taxonomy" id="595255"/>
    <lineage>
        <taxon>Eukaryota</taxon>
        <taxon>Fungi</taxon>
        <taxon>Dikarya</taxon>
        <taxon>Ascomycota</taxon>
        <taxon>Pezizomycotina</taxon>
        <taxon>Sordariomycetes</taxon>
        <taxon>Hypocreomycetidae</taxon>
        <taxon>Hypocreales</taxon>
        <taxon>Nectriaceae</taxon>
        <taxon>Cylindrodendrum</taxon>
    </lineage>
</organism>
<comment type="caution">
    <text evidence="1">The sequence shown here is derived from an EMBL/GenBank/DDBJ whole genome shotgun (WGS) entry which is preliminary data.</text>
</comment>
<proteinExistence type="predicted"/>
<dbReference type="OrthoDB" id="10261951at2759"/>
<keyword evidence="2" id="KW-1185">Reference proteome</keyword>
<reference evidence="1" key="1">
    <citation type="submission" date="2020-03" db="EMBL/GenBank/DDBJ databases">
        <title>Draft Genome Sequence of Cylindrodendrum hubeiense.</title>
        <authorList>
            <person name="Buettner E."/>
            <person name="Kellner H."/>
        </authorList>
    </citation>
    <scope>NUCLEOTIDE SEQUENCE</scope>
    <source>
        <strain evidence="1">IHI 201604</strain>
    </source>
</reference>
<evidence type="ECO:0000313" key="2">
    <source>
        <dbReference type="Proteomes" id="UP000722485"/>
    </source>
</evidence>
<gene>
    <name evidence="1" type="ORF">G7Z17_g9271</name>
</gene>
<dbReference type="AlphaFoldDB" id="A0A9P5H3P4"/>
<dbReference type="Proteomes" id="UP000722485">
    <property type="component" value="Unassembled WGS sequence"/>
</dbReference>
<sequence length="255" mass="28355">MEHDSEVLGEPGRVSVTRPAPFATFPHEPLHPGVVTCIDKNRDGGFYGPFDAHLLATQAAAFICSNSDANEGLLVQVFHRFLALAWEDYTAGASTKGDSKAQEEQSCWLCIRMTLPTDAWVVPRWHTDGRMFDCTCKEPKMPHSKYGFSILGPSTRVMAPDPAVSAVLETLSETGQPWDQNSPDPELAKRLAEYPEAEVKLGQVIRFSWGEHDSPVHSEPDSTGLHRVFVTVLLGSKDEIKDMCDMRDEVYGSWY</sequence>